<dbReference type="EMBL" id="CP056117">
    <property type="protein sequence ID" value="QKZ99267.1"/>
    <property type="molecule type" value="Genomic_DNA"/>
</dbReference>
<protein>
    <submittedName>
        <fullName evidence="2">OBAP family protein</fullName>
    </submittedName>
</protein>
<dbReference type="PROSITE" id="PS51257">
    <property type="entry name" value="PROKAR_LIPOPROTEIN"/>
    <property type="match status" value="1"/>
</dbReference>
<name>A0A7H8UKQ0_ENTCL</name>
<keyword evidence="1" id="KW-0732">Signal</keyword>
<dbReference type="Proteomes" id="UP000509421">
    <property type="component" value="Chromosome"/>
</dbReference>
<dbReference type="RefSeq" id="WP_176610430.1">
    <property type="nucleotide sequence ID" value="NZ_CP056117.1"/>
</dbReference>
<accession>A0A7H8UKQ0</accession>
<evidence type="ECO:0000313" key="2">
    <source>
        <dbReference type="EMBL" id="QKZ99267.1"/>
    </source>
</evidence>
<proteinExistence type="predicted"/>
<gene>
    <name evidence="2" type="ORF">HWQ14_17130</name>
</gene>
<evidence type="ECO:0000313" key="3">
    <source>
        <dbReference type="Proteomes" id="UP000509421"/>
    </source>
</evidence>
<evidence type="ECO:0000256" key="1">
    <source>
        <dbReference type="SAM" id="SignalP"/>
    </source>
</evidence>
<dbReference type="InterPro" id="IPR010686">
    <property type="entry name" value="OBAP-like"/>
</dbReference>
<feature type="chain" id="PRO_5028991436" evidence="1">
    <location>
        <begin position="20"/>
        <end position="253"/>
    </location>
</feature>
<reference evidence="2 3" key="1">
    <citation type="submission" date="2020-06" db="EMBL/GenBank/DDBJ databases">
        <title>Long-read sequencing of DSM26481-BlokeschLab.</title>
        <authorList>
            <person name="Blokesch M."/>
        </authorList>
    </citation>
    <scope>NUCLEOTIDE SEQUENCE [LARGE SCALE GENOMIC DNA]</scope>
    <source>
        <strain evidence="2 3">DSM 26481</strain>
    </source>
</reference>
<feature type="signal peptide" evidence="1">
    <location>
        <begin position="1"/>
        <end position="19"/>
    </location>
</feature>
<dbReference type="PANTHER" id="PTHR31360:SF0">
    <property type="entry name" value="OIL BODY-ASSOCIATED PROTEIN 1B"/>
    <property type="match status" value="1"/>
</dbReference>
<dbReference type="Pfam" id="PF06884">
    <property type="entry name" value="DUF1264"/>
    <property type="match status" value="1"/>
</dbReference>
<organism evidence="2 3">
    <name type="scientific">Enterobacter cloacae</name>
    <dbReference type="NCBI Taxonomy" id="550"/>
    <lineage>
        <taxon>Bacteria</taxon>
        <taxon>Pseudomonadati</taxon>
        <taxon>Pseudomonadota</taxon>
        <taxon>Gammaproteobacteria</taxon>
        <taxon>Enterobacterales</taxon>
        <taxon>Enterobacteriaceae</taxon>
        <taxon>Enterobacter</taxon>
        <taxon>Enterobacter cloacae complex</taxon>
    </lineage>
</organism>
<sequence length="253" mass="27817">MKPLSLLLLSSLTLVGCGANNTPSNTPVPGAKTSVGTSTLEAGAQLIQSRPPIDAISAYLDGFHFYSGDKNGQMEAHHYVTVLNEDVMQAVIYDGNTKDARLMGVEYIISERLFNTLPQEEKKLWHSHQYEVKSGSLIAPGLPAVADKALMSKIVNTYGKTWHTWHTDRDKKLPLGIPALMMGFTGEGQLDPKLLADRDRRFDVNTQAIKEERKDIVAHPVAKGADAWQRGEEIQLKRVKGSGEHGQGDTSHF</sequence>
<dbReference type="AlphaFoldDB" id="A0A7H8UKQ0"/>
<dbReference type="PANTHER" id="PTHR31360">
    <property type="match status" value="1"/>
</dbReference>